<organism evidence="1 2">
    <name type="scientific">Fictibacillus aquaticus</name>
    <dbReference type="NCBI Taxonomy" id="2021314"/>
    <lineage>
        <taxon>Bacteria</taxon>
        <taxon>Bacillati</taxon>
        <taxon>Bacillota</taxon>
        <taxon>Bacilli</taxon>
        <taxon>Bacillales</taxon>
        <taxon>Fictibacillaceae</taxon>
        <taxon>Fictibacillus</taxon>
    </lineage>
</organism>
<reference evidence="1 2" key="1">
    <citation type="submission" date="2017-07" db="EMBL/GenBank/DDBJ databases">
        <title>Fictibacillus sp. nov. GDSW-R2A3 Genome sequencing and assembly.</title>
        <authorList>
            <person name="Mayilraj S."/>
        </authorList>
    </citation>
    <scope>NUCLEOTIDE SEQUENCE [LARGE SCALE GENOMIC DNA]</scope>
    <source>
        <strain evidence="1 2">GDSW-R2A3</strain>
    </source>
</reference>
<evidence type="ECO:0000313" key="2">
    <source>
        <dbReference type="Proteomes" id="UP000215059"/>
    </source>
</evidence>
<accession>A0A235F9Z4</accession>
<protein>
    <submittedName>
        <fullName evidence="1">Uncharacterized protein</fullName>
    </submittedName>
</protein>
<dbReference type="EMBL" id="NOII01000002">
    <property type="protein sequence ID" value="OYD57874.1"/>
    <property type="molecule type" value="Genomic_DNA"/>
</dbReference>
<dbReference type="OrthoDB" id="2943524at2"/>
<name>A0A235F9Z4_9BACL</name>
<sequence length="115" mass="12783">MKQYPVRNHFRDKNTGEYHSVGSYYETADEERAVELQQGGYLAPAETELPPNQTIVTSTLGELLKQNVDNVVDSITDTFTAEELTELKELETAGKNRKTVLEHIDSLLGAGDGQL</sequence>
<proteinExistence type="predicted"/>
<dbReference type="AlphaFoldDB" id="A0A235F9Z4"/>
<dbReference type="RefSeq" id="WP_094251907.1">
    <property type="nucleotide sequence ID" value="NZ_JBHLXL010000001.1"/>
</dbReference>
<evidence type="ECO:0000313" key="1">
    <source>
        <dbReference type="EMBL" id="OYD57874.1"/>
    </source>
</evidence>
<gene>
    <name evidence="1" type="ORF">CGZ90_08200</name>
</gene>
<dbReference type="Proteomes" id="UP000215059">
    <property type="component" value="Unassembled WGS sequence"/>
</dbReference>
<keyword evidence="2" id="KW-1185">Reference proteome</keyword>
<comment type="caution">
    <text evidence="1">The sequence shown here is derived from an EMBL/GenBank/DDBJ whole genome shotgun (WGS) entry which is preliminary data.</text>
</comment>